<evidence type="ECO:0000256" key="8">
    <source>
        <dbReference type="ARBA" id="ARBA00022679"/>
    </source>
</evidence>
<dbReference type="Pfam" id="PF00069">
    <property type="entry name" value="Pkinase"/>
    <property type="match status" value="2"/>
</dbReference>
<dbReference type="VEuPathDB" id="FungiDB:MGYG_06026"/>
<dbReference type="InterPro" id="IPR011009">
    <property type="entry name" value="Kinase-like_dom_sf"/>
</dbReference>
<evidence type="ECO:0000256" key="5">
    <source>
        <dbReference type="ARBA" id="ARBA00013948"/>
    </source>
</evidence>
<evidence type="ECO:0000256" key="6">
    <source>
        <dbReference type="ARBA" id="ARBA00019973"/>
    </source>
</evidence>
<keyword evidence="7" id="KW-0723">Serine/threonine-protein kinase</keyword>
<dbReference type="Gene3D" id="1.10.510.10">
    <property type="entry name" value="Transferase(Phosphotransferase) domain 1"/>
    <property type="match status" value="1"/>
</dbReference>
<dbReference type="InterPro" id="IPR000719">
    <property type="entry name" value="Prot_kinase_dom"/>
</dbReference>
<keyword evidence="12" id="KW-0779">Telomere</keyword>
<name>E4V089_ARTGP</name>
<dbReference type="STRING" id="535722.E4V089"/>
<evidence type="ECO:0000256" key="1">
    <source>
        <dbReference type="ARBA" id="ARBA00003747"/>
    </source>
</evidence>
<evidence type="ECO:0000256" key="16">
    <source>
        <dbReference type="ARBA" id="ARBA00048679"/>
    </source>
</evidence>
<dbReference type="PROSITE" id="PS00109">
    <property type="entry name" value="PROTEIN_KINASE_TYR"/>
    <property type="match status" value="1"/>
</dbReference>
<keyword evidence="8" id="KW-0808">Transferase</keyword>
<keyword evidence="12" id="KW-0158">Chromosome</keyword>
<dbReference type="SUPFAM" id="SSF56112">
    <property type="entry name" value="Protein kinase-like (PK-like)"/>
    <property type="match status" value="1"/>
</dbReference>
<evidence type="ECO:0000313" key="19">
    <source>
        <dbReference type="Proteomes" id="UP000002669"/>
    </source>
</evidence>
<evidence type="ECO:0000256" key="15">
    <source>
        <dbReference type="ARBA" id="ARBA00047899"/>
    </source>
</evidence>
<evidence type="ECO:0000259" key="17">
    <source>
        <dbReference type="PROSITE" id="PS50011"/>
    </source>
</evidence>
<dbReference type="PANTHER" id="PTHR47634">
    <property type="entry name" value="PROTEIN KINASE DOMAIN-CONTAINING PROTEIN-RELATED"/>
    <property type="match status" value="1"/>
</dbReference>
<evidence type="ECO:0000256" key="12">
    <source>
        <dbReference type="ARBA" id="ARBA00022895"/>
    </source>
</evidence>
<feature type="domain" description="Protein kinase" evidence="17">
    <location>
        <begin position="59"/>
        <end position="436"/>
    </location>
</feature>
<evidence type="ECO:0000256" key="10">
    <source>
        <dbReference type="ARBA" id="ARBA00022777"/>
    </source>
</evidence>
<protein>
    <recommendedName>
        <fullName evidence="6">EKC/KEOPS complex subunit BUD32</fullName>
        <ecNumber evidence="4">2.7.11.1</ecNumber>
    </recommendedName>
    <alternativeName>
        <fullName evidence="13 14">Atypical Serine/threonine protein kinase BUD32</fullName>
    </alternativeName>
    <alternativeName>
        <fullName evidence="5">EKC/KEOPS complex subunit bud32</fullName>
    </alternativeName>
</protein>
<evidence type="ECO:0000256" key="3">
    <source>
        <dbReference type="ARBA" id="ARBA00011534"/>
    </source>
</evidence>
<dbReference type="InParanoid" id="E4V089"/>
<dbReference type="GO" id="GO:0000245">
    <property type="term" value="P:spliceosomal complex assembly"/>
    <property type="evidence" value="ECO:0007669"/>
    <property type="project" value="TreeGrafter"/>
</dbReference>
<comment type="catalytic activity">
    <reaction evidence="15">
        <text>L-threonyl-[protein] + ATP = O-phospho-L-threonyl-[protein] + ADP + H(+)</text>
        <dbReference type="Rhea" id="RHEA:46608"/>
        <dbReference type="Rhea" id="RHEA-COMP:11060"/>
        <dbReference type="Rhea" id="RHEA-COMP:11605"/>
        <dbReference type="ChEBI" id="CHEBI:15378"/>
        <dbReference type="ChEBI" id="CHEBI:30013"/>
        <dbReference type="ChEBI" id="CHEBI:30616"/>
        <dbReference type="ChEBI" id="CHEBI:61977"/>
        <dbReference type="ChEBI" id="CHEBI:456216"/>
        <dbReference type="EC" id="2.7.11.1"/>
    </reaction>
</comment>
<dbReference type="SMART" id="SM00220">
    <property type="entry name" value="S_TKc"/>
    <property type="match status" value="1"/>
</dbReference>
<dbReference type="GeneID" id="10026732"/>
<dbReference type="Gene3D" id="3.30.200.20">
    <property type="entry name" value="Phosphorylase Kinase, domain 1"/>
    <property type="match status" value="1"/>
</dbReference>
<dbReference type="EC" id="2.7.11.1" evidence="4"/>
<keyword evidence="19" id="KW-1185">Reference proteome</keyword>
<gene>
    <name evidence="18" type="ORF">MGYG_06026</name>
</gene>
<evidence type="ECO:0000256" key="13">
    <source>
        <dbReference type="ARBA" id="ARBA00030980"/>
    </source>
</evidence>
<dbReference type="GO" id="GO:0005524">
    <property type="term" value="F:ATP binding"/>
    <property type="evidence" value="ECO:0007669"/>
    <property type="project" value="UniProtKB-KW"/>
</dbReference>
<sequence>MVLSRLFKRNLWSLRPNLAQVPRPTSFLPQGHIVDEEACPTYDSKSYYPAKAGDLVANYQVLVKIGWGSRSTVWLARDIRRFRWQSERLIALKINNCNIQQANHERDIEDHINKANPSHRGHVIIRACLESFEVTGPEGKHLCLAYEPMREPVWLYQQRFPDRRLPSSLIKAFLTMILTGLDYLHSECKVVHTDLRLENILVGFEDEHVIEDFAKAQLTLPMEQKIDPTGRIVYRCHNNFGPLKKLMNIPKIVDFGLARHILDPSGVETHPIQPDHYRAPEVILGCGWSFSADIWNIGLLVWGMFELKELFTQVRDSQGNYSAKGHLAEMIALLGPPPKALIAKINSMPPNPWQFPVMGDDGNTHSNPKEFFGGPFFSDKGDFMHNGLIPDRKLEDTVLSLDGKEKELLLSFVSKAVGWLPDERSTARELLEHPFLQVIPKV</sequence>
<dbReference type="OMA" id="FGSLDWR"/>
<comment type="subunit">
    <text evidence="3">Component of the EKC/KEOPS complex composed of at least BUD32, CGI121, GON7, KAE1 and PCC1; the whole complex dimerizes.</text>
</comment>
<dbReference type="PANTHER" id="PTHR47634:SF9">
    <property type="entry name" value="PROTEIN KINASE DOMAIN-CONTAINING PROTEIN-RELATED"/>
    <property type="match status" value="1"/>
</dbReference>
<organism evidence="19">
    <name type="scientific">Arthroderma gypseum (strain ATCC MYA-4604 / CBS 118893)</name>
    <name type="common">Microsporum gypseum</name>
    <dbReference type="NCBI Taxonomy" id="535722"/>
    <lineage>
        <taxon>Eukaryota</taxon>
        <taxon>Fungi</taxon>
        <taxon>Dikarya</taxon>
        <taxon>Ascomycota</taxon>
        <taxon>Pezizomycotina</taxon>
        <taxon>Eurotiomycetes</taxon>
        <taxon>Eurotiomycetidae</taxon>
        <taxon>Onygenales</taxon>
        <taxon>Arthrodermataceae</taxon>
        <taxon>Nannizzia</taxon>
    </lineage>
</organism>
<evidence type="ECO:0000256" key="9">
    <source>
        <dbReference type="ARBA" id="ARBA00022741"/>
    </source>
</evidence>
<dbReference type="GO" id="GO:0004674">
    <property type="term" value="F:protein serine/threonine kinase activity"/>
    <property type="evidence" value="ECO:0007669"/>
    <property type="project" value="UniProtKB-KW"/>
</dbReference>
<dbReference type="EMBL" id="DS989826">
    <property type="protein sequence ID" value="EFR03026.1"/>
    <property type="molecule type" value="Genomic_DNA"/>
</dbReference>
<dbReference type="InterPro" id="IPR051334">
    <property type="entry name" value="SRPK"/>
</dbReference>
<keyword evidence="11" id="KW-0067">ATP-binding</keyword>
<dbReference type="InterPro" id="IPR008266">
    <property type="entry name" value="Tyr_kinase_AS"/>
</dbReference>
<dbReference type="Proteomes" id="UP000002669">
    <property type="component" value="Unassembled WGS sequence"/>
</dbReference>
<dbReference type="GO" id="GO:0000781">
    <property type="term" value="C:chromosome, telomeric region"/>
    <property type="evidence" value="ECO:0007669"/>
    <property type="project" value="UniProtKB-SubCell"/>
</dbReference>
<evidence type="ECO:0000256" key="7">
    <source>
        <dbReference type="ARBA" id="ARBA00022527"/>
    </source>
</evidence>
<dbReference type="eggNOG" id="KOG1290">
    <property type="taxonomic scope" value="Eukaryota"/>
</dbReference>
<evidence type="ECO:0000313" key="18">
    <source>
        <dbReference type="EMBL" id="EFR03026.1"/>
    </source>
</evidence>
<comment type="function">
    <text evidence="1">Component of the EKC/KEOPS complex that is required for the formation of a threonylcarbamoyl group on adenosine at position 37 (t(6)A37) in tRNAs that read codons beginning with adenine. The complex is probably involved in the transfer of the threonylcarbamoyl moiety of threonylcarbamoyl-AMP (TC-AMP) to the N6 group of A37. BUD32 has ATPase activity in the context of the EKC/KEOPS complex and likely plays a supporting role to the catalytic subunit KAE1. The EKC/KEOPS complex also promotes both telomere uncapping and telomere elongation. The complex is required for efficient recruitment of transcriptional coactivators.</text>
</comment>
<evidence type="ECO:0000256" key="14">
    <source>
        <dbReference type="ARBA" id="ARBA00033194"/>
    </source>
</evidence>
<comment type="subcellular location">
    <subcellularLocation>
        <location evidence="2">Chromosome</location>
        <location evidence="2">Telomere</location>
    </subcellularLocation>
</comment>
<dbReference type="PROSITE" id="PS50011">
    <property type="entry name" value="PROTEIN_KINASE_DOM"/>
    <property type="match status" value="1"/>
</dbReference>
<dbReference type="AlphaFoldDB" id="E4V089"/>
<evidence type="ECO:0000256" key="4">
    <source>
        <dbReference type="ARBA" id="ARBA00012513"/>
    </source>
</evidence>
<accession>E4V089</accession>
<evidence type="ECO:0000256" key="2">
    <source>
        <dbReference type="ARBA" id="ARBA00004574"/>
    </source>
</evidence>
<comment type="catalytic activity">
    <reaction evidence="16">
        <text>L-seryl-[protein] + ATP = O-phospho-L-seryl-[protein] + ADP + H(+)</text>
        <dbReference type="Rhea" id="RHEA:17989"/>
        <dbReference type="Rhea" id="RHEA-COMP:9863"/>
        <dbReference type="Rhea" id="RHEA-COMP:11604"/>
        <dbReference type="ChEBI" id="CHEBI:15378"/>
        <dbReference type="ChEBI" id="CHEBI:29999"/>
        <dbReference type="ChEBI" id="CHEBI:30616"/>
        <dbReference type="ChEBI" id="CHEBI:83421"/>
        <dbReference type="ChEBI" id="CHEBI:456216"/>
        <dbReference type="EC" id="2.7.11.1"/>
    </reaction>
</comment>
<evidence type="ECO:0000256" key="11">
    <source>
        <dbReference type="ARBA" id="ARBA00022840"/>
    </source>
</evidence>
<reference evidence="19" key="1">
    <citation type="journal article" date="2012" name="MBio">
        <title>Comparative genome analysis of Trichophyton rubrum and related dermatophytes reveals candidate genes involved in infection.</title>
        <authorList>
            <person name="Martinez D.A."/>
            <person name="Oliver B.G."/>
            <person name="Graeser Y."/>
            <person name="Goldberg J.M."/>
            <person name="Li W."/>
            <person name="Martinez-Rossi N.M."/>
            <person name="Monod M."/>
            <person name="Shelest E."/>
            <person name="Barton R.C."/>
            <person name="Birch E."/>
            <person name="Brakhage A.A."/>
            <person name="Chen Z."/>
            <person name="Gurr S.J."/>
            <person name="Heiman D."/>
            <person name="Heitman J."/>
            <person name="Kosti I."/>
            <person name="Rossi A."/>
            <person name="Saif S."/>
            <person name="Samalova M."/>
            <person name="Saunders C.W."/>
            <person name="Shea T."/>
            <person name="Summerbell R.C."/>
            <person name="Xu J."/>
            <person name="Young S."/>
            <person name="Zeng Q."/>
            <person name="Birren B.W."/>
            <person name="Cuomo C.A."/>
            <person name="White T.C."/>
        </authorList>
    </citation>
    <scope>NUCLEOTIDE SEQUENCE [LARGE SCALE GENOMIC DNA]</scope>
    <source>
        <strain evidence="19">ATCC MYA-4604 / CBS 118893</strain>
    </source>
</reference>
<dbReference type="GO" id="GO:0050684">
    <property type="term" value="P:regulation of mRNA processing"/>
    <property type="evidence" value="ECO:0007669"/>
    <property type="project" value="TreeGrafter"/>
</dbReference>
<dbReference type="OrthoDB" id="5979581at2759"/>
<dbReference type="HOGENOM" id="CLU_000288_81_1_1"/>
<keyword evidence="9" id="KW-0547">Nucleotide-binding</keyword>
<proteinExistence type="predicted"/>
<dbReference type="RefSeq" id="XP_003171480.1">
    <property type="nucleotide sequence ID" value="XM_003171432.1"/>
</dbReference>
<keyword evidence="10 18" id="KW-0418">Kinase</keyword>